<evidence type="ECO:0000256" key="1">
    <source>
        <dbReference type="SAM" id="SignalP"/>
    </source>
</evidence>
<keyword evidence="3" id="KW-1185">Reference proteome</keyword>
<name>A0A229REJ0_9PSEU</name>
<proteinExistence type="predicted"/>
<dbReference type="Proteomes" id="UP000215223">
    <property type="component" value="Unassembled WGS sequence"/>
</dbReference>
<dbReference type="EMBL" id="NMQT01000172">
    <property type="protein sequence ID" value="OXM45082.1"/>
    <property type="molecule type" value="Genomic_DNA"/>
</dbReference>
<accession>A0A229REJ0</accession>
<feature type="signal peptide" evidence="1">
    <location>
        <begin position="1"/>
        <end position="26"/>
    </location>
</feature>
<evidence type="ECO:0000313" key="2">
    <source>
        <dbReference type="EMBL" id="OXM45082.1"/>
    </source>
</evidence>
<feature type="chain" id="PRO_5012669278" evidence="1">
    <location>
        <begin position="27"/>
        <end position="103"/>
    </location>
</feature>
<comment type="caution">
    <text evidence="2">The sequence shown here is derived from an EMBL/GenBank/DDBJ whole genome shotgun (WGS) entry which is preliminary data.</text>
</comment>
<dbReference type="Pfam" id="PF19882">
    <property type="entry name" value="DUF6355"/>
    <property type="match status" value="1"/>
</dbReference>
<protein>
    <submittedName>
        <fullName evidence="2">Uncharacterized protein</fullName>
    </submittedName>
</protein>
<organism evidence="2 3">
    <name type="scientific">Amycolatopsis thailandensis</name>
    <dbReference type="NCBI Taxonomy" id="589330"/>
    <lineage>
        <taxon>Bacteria</taxon>
        <taxon>Bacillati</taxon>
        <taxon>Actinomycetota</taxon>
        <taxon>Actinomycetes</taxon>
        <taxon>Pseudonocardiales</taxon>
        <taxon>Pseudonocardiaceae</taxon>
        <taxon>Amycolatopsis</taxon>
    </lineage>
</organism>
<dbReference type="InterPro" id="IPR045935">
    <property type="entry name" value="DUF6355"/>
</dbReference>
<keyword evidence="1" id="KW-0732">Signal</keyword>
<dbReference type="AlphaFoldDB" id="A0A229REJ0"/>
<reference evidence="2 3" key="1">
    <citation type="submission" date="2017-07" db="EMBL/GenBank/DDBJ databases">
        <title>Amycolatopsis thailandensis Genome sequencing and assembly.</title>
        <authorList>
            <person name="Kaur N."/>
            <person name="Mayilraj S."/>
        </authorList>
    </citation>
    <scope>NUCLEOTIDE SEQUENCE [LARGE SCALE GENOMIC DNA]</scope>
    <source>
        <strain evidence="2 3">JCM 16380</strain>
    </source>
</reference>
<gene>
    <name evidence="2" type="ORF">CFP71_39165</name>
</gene>
<sequence length="103" mass="11012">MRFLKASTVAASVVAGMTLAGTAAIAAPAETSTAYAAKPASMEVCGFYKTAVTAYYNHCADSCIWIWIDYTRTTDGWKHIPNRGITDIGGAGEVNNAWYDHVC</sequence>
<evidence type="ECO:0000313" key="3">
    <source>
        <dbReference type="Proteomes" id="UP000215223"/>
    </source>
</evidence>